<dbReference type="OrthoDB" id="270161at2157"/>
<dbReference type="EMBL" id="CP002838">
    <property type="protein sequence ID" value="AEM38349.1"/>
    <property type="molecule type" value="Genomic_DNA"/>
</dbReference>
<reference evidence="1 2" key="1">
    <citation type="journal article" date="2011" name="Stand. Genomic Sci.">
        <title>Complete genome sequence of the hyperthermophilic chemolithoautotroph Pyrolobus fumarii type strain (1A).</title>
        <authorList>
            <person name="Anderson I."/>
            <person name="Goker M."/>
            <person name="Nolan M."/>
            <person name="Lucas S."/>
            <person name="Hammon N."/>
            <person name="Deshpande S."/>
            <person name="Cheng J.F."/>
            <person name="Tapia R."/>
            <person name="Han C."/>
            <person name="Goodwin L."/>
            <person name="Pitluck S."/>
            <person name="Huntemann M."/>
            <person name="Liolios K."/>
            <person name="Ivanova N."/>
            <person name="Pagani I."/>
            <person name="Mavromatis K."/>
            <person name="Ovchinikova G."/>
            <person name="Pati A."/>
            <person name="Chen A."/>
            <person name="Palaniappan K."/>
            <person name="Land M."/>
            <person name="Hauser L."/>
            <person name="Brambilla E.M."/>
            <person name="Huber H."/>
            <person name="Yasawong M."/>
            <person name="Rohde M."/>
            <person name="Spring S."/>
            <person name="Abt B."/>
            <person name="Sikorski J."/>
            <person name="Wirth R."/>
            <person name="Detter J.C."/>
            <person name="Woyke T."/>
            <person name="Bristow J."/>
            <person name="Eisen J.A."/>
            <person name="Markowitz V."/>
            <person name="Hugenholtz P."/>
            <person name="Kyrpides N.C."/>
            <person name="Klenk H.P."/>
            <person name="Lapidus A."/>
        </authorList>
    </citation>
    <scope>NUCLEOTIDE SEQUENCE [LARGE SCALE GENOMIC DNA]</scope>
    <source>
        <strain evidence="2">DSM 11204 / 1A</strain>
    </source>
</reference>
<gene>
    <name evidence="1" type="ordered locus">Pyrfu_0478</name>
</gene>
<keyword evidence="2" id="KW-1185">Reference proteome</keyword>
<accession>G0EGH5</accession>
<dbReference type="KEGG" id="pfm:Pyrfu_0478"/>
<evidence type="ECO:0000313" key="1">
    <source>
        <dbReference type="EMBL" id="AEM38349.1"/>
    </source>
</evidence>
<dbReference type="AlphaFoldDB" id="G0EGH5"/>
<dbReference type="SUPFAM" id="SSF52540">
    <property type="entry name" value="P-loop containing nucleoside triphosphate hydrolases"/>
    <property type="match status" value="1"/>
</dbReference>
<proteinExistence type="predicted"/>
<evidence type="ECO:0008006" key="3">
    <source>
        <dbReference type="Google" id="ProtNLM"/>
    </source>
</evidence>
<dbReference type="Gene3D" id="3.40.50.300">
    <property type="entry name" value="P-loop containing nucleotide triphosphate hydrolases"/>
    <property type="match status" value="1"/>
</dbReference>
<sequence>MTPWRDCGWRTGLGTCFYNRRVETERLSSLLDGFSLVVLVGPRNAGKSELARYTLLRVKRVKPMIVDARRVVARAGLGGRLEPLGERVVGTVARFVEEKAGLGALLDLVSSVYRELALDEYVVIDEVHLVARDTLRELEALAKLLRFYPEYKKWKMVVTCSEGFLLAQGLADRLDGYGARVLLLEPLGEEDARALYEEYVERRGCRLGWSLYWGLIGGLPGYLPDYCAMNPDELRRWVHERLSSLVSALLEAAREARVDPAEVLRAAHELLVEGQQVLTPLHLTLSRVLVHTNIAYQAGLQLKPQLRVYTVALALWASRGYNEPPNPQDVIKAAKEDTV</sequence>
<protein>
    <recommendedName>
        <fullName evidence="3">ATPase</fullName>
    </recommendedName>
</protein>
<dbReference type="HOGENOM" id="CLU_705180_0_0_2"/>
<dbReference type="InterPro" id="IPR027417">
    <property type="entry name" value="P-loop_NTPase"/>
</dbReference>
<organism evidence="1 2">
    <name type="scientific">Pyrolobus fumarii (strain DSM 11204 / 1A)</name>
    <dbReference type="NCBI Taxonomy" id="694429"/>
    <lineage>
        <taxon>Archaea</taxon>
        <taxon>Thermoproteota</taxon>
        <taxon>Thermoprotei</taxon>
        <taxon>Desulfurococcales</taxon>
        <taxon>Pyrodictiaceae</taxon>
        <taxon>Pyrolobus</taxon>
    </lineage>
</organism>
<dbReference type="Proteomes" id="UP000001037">
    <property type="component" value="Chromosome"/>
</dbReference>
<dbReference type="eggNOG" id="arCOG03169">
    <property type="taxonomic scope" value="Archaea"/>
</dbReference>
<evidence type="ECO:0000313" key="2">
    <source>
        <dbReference type="Proteomes" id="UP000001037"/>
    </source>
</evidence>
<name>G0EGH5_PYRF1</name>
<dbReference type="GeneID" id="11140125"/>
<dbReference type="InParanoid" id="G0EGH5"/>
<dbReference type="RefSeq" id="WP_014026026.1">
    <property type="nucleotide sequence ID" value="NC_015931.1"/>
</dbReference>